<feature type="region of interest" description="Disordered" evidence="1">
    <location>
        <begin position="52"/>
        <end position="94"/>
    </location>
</feature>
<evidence type="ECO:0000256" key="2">
    <source>
        <dbReference type="SAM" id="SignalP"/>
    </source>
</evidence>
<comment type="caution">
    <text evidence="3">The sequence shown here is derived from an EMBL/GenBank/DDBJ whole genome shotgun (WGS) entry which is preliminary data.</text>
</comment>
<feature type="signal peptide" evidence="2">
    <location>
        <begin position="1"/>
        <end position="34"/>
    </location>
</feature>
<evidence type="ECO:0000256" key="1">
    <source>
        <dbReference type="SAM" id="MobiDB-lite"/>
    </source>
</evidence>
<dbReference type="EMBL" id="JAUSQU010000001">
    <property type="protein sequence ID" value="MDP9846580.1"/>
    <property type="molecule type" value="Genomic_DNA"/>
</dbReference>
<evidence type="ECO:0000313" key="3">
    <source>
        <dbReference type="EMBL" id="MDP9846580.1"/>
    </source>
</evidence>
<protein>
    <recommendedName>
        <fullName evidence="5">PASTA domain-containing protein</fullName>
    </recommendedName>
</protein>
<accession>A0ABT9QIK1</accession>
<feature type="chain" id="PRO_5045959669" description="PASTA domain-containing protein" evidence="2">
    <location>
        <begin position="35"/>
        <end position="217"/>
    </location>
</feature>
<dbReference type="Proteomes" id="UP001225356">
    <property type="component" value="Unassembled WGS sequence"/>
</dbReference>
<organism evidence="3 4">
    <name type="scientific">Streptosporangium lutulentum</name>
    <dbReference type="NCBI Taxonomy" id="1461250"/>
    <lineage>
        <taxon>Bacteria</taxon>
        <taxon>Bacillati</taxon>
        <taxon>Actinomycetota</taxon>
        <taxon>Actinomycetes</taxon>
        <taxon>Streptosporangiales</taxon>
        <taxon>Streptosporangiaceae</taxon>
        <taxon>Streptosporangium</taxon>
    </lineage>
</organism>
<keyword evidence="4" id="KW-1185">Reference proteome</keyword>
<evidence type="ECO:0008006" key="5">
    <source>
        <dbReference type="Google" id="ProtNLM"/>
    </source>
</evidence>
<dbReference type="RefSeq" id="WP_307563175.1">
    <property type="nucleotide sequence ID" value="NZ_JAUSQU010000001.1"/>
</dbReference>
<gene>
    <name evidence="3" type="ORF">J2853_005791</name>
</gene>
<sequence length="217" mass="22032">MTLSTGHVTATRTPVKRVAVLAAVALAGSFLLTACGGADSGGSAAAKDDGVASMVSESPGEAAGGGAGTANAGSSKKPAADDDRPQLRLDSSPEEVTKYRQAYATCLKNHGMPAKTNSAPSAAGIKAAEAAAKACEDKVPLLPPEMNPKTNPHYADAVRAQVKCMKGYGFKVRVVPATGSDPNEISWTYDSIPGNGVDIEKIQNECQVKAFGGGKGL</sequence>
<reference evidence="3 4" key="1">
    <citation type="submission" date="2023-07" db="EMBL/GenBank/DDBJ databases">
        <title>Sequencing the genomes of 1000 actinobacteria strains.</title>
        <authorList>
            <person name="Klenk H.-P."/>
        </authorList>
    </citation>
    <scope>NUCLEOTIDE SEQUENCE [LARGE SCALE GENOMIC DNA]</scope>
    <source>
        <strain evidence="3 4">DSM 46740</strain>
    </source>
</reference>
<name>A0ABT9QIK1_9ACTN</name>
<keyword evidence="2" id="KW-0732">Signal</keyword>
<proteinExistence type="predicted"/>
<evidence type="ECO:0000313" key="4">
    <source>
        <dbReference type="Proteomes" id="UP001225356"/>
    </source>
</evidence>
<feature type="compositionally biased region" description="Basic and acidic residues" evidence="1">
    <location>
        <begin position="78"/>
        <end position="87"/>
    </location>
</feature>